<evidence type="ECO:0000313" key="3">
    <source>
        <dbReference type="Proteomes" id="UP000053097"/>
    </source>
</evidence>
<reference evidence="2 3" key="1">
    <citation type="journal article" date="2014" name="Curr. Biol.">
        <title>The genome of the clonal raider ant Cerapachys biroi.</title>
        <authorList>
            <person name="Oxley P.R."/>
            <person name="Ji L."/>
            <person name="Fetter-Pruneda I."/>
            <person name="McKenzie S.K."/>
            <person name="Li C."/>
            <person name="Hu H."/>
            <person name="Zhang G."/>
            <person name="Kronauer D.J."/>
        </authorList>
    </citation>
    <scope>NUCLEOTIDE SEQUENCE [LARGE SCALE GENOMIC DNA]</scope>
</reference>
<organism evidence="2 3">
    <name type="scientific">Ooceraea biroi</name>
    <name type="common">Clonal raider ant</name>
    <name type="synonym">Cerapachys biroi</name>
    <dbReference type="NCBI Taxonomy" id="2015173"/>
    <lineage>
        <taxon>Eukaryota</taxon>
        <taxon>Metazoa</taxon>
        <taxon>Ecdysozoa</taxon>
        <taxon>Arthropoda</taxon>
        <taxon>Hexapoda</taxon>
        <taxon>Insecta</taxon>
        <taxon>Pterygota</taxon>
        <taxon>Neoptera</taxon>
        <taxon>Endopterygota</taxon>
        <taxon>Hymenoptera</taxon>
        <taxon>Apocrita</taxon>
        <taxon>Aculeata</taxon>
        <taxon>Formicoidea</taxon>
        <taxon>Formicidae</taxon>
        <taxon>Dorylinae</taxon>
        <taxon>Ooceraea</taxon>
    </lineage>
</organism>
<dbReference type="Proteomes" id="UP000053097">
    <property type="component" value="Unassembled WGS sequence"/>
</dbReference>
<accession>A0A026WVZ1</accession>
<feature type="compositionally biased region" description="Basic and acidic residues" evidence="1">
    <location>
        <begin position="1"/>
        <end position="16"/>
    </location>
</feature>
<dbReference type="EMBL" id="KK107087">
    <property type="protein sequence ID" value="EZA59861.1"/>
    <property type="molecule type" value="Genomic_DNA"/>
</dbReference>
<protein>
    <submittedName>
        <fullName evidence="2">Uncharacterized protein</fullName>
    </submittedName>
</protein>
<feature type="region of interest" description="Disordered" evidence="1">
    <location>
        <begin position="1"/>
        <end position="45"/>
    </location>
</feature>
<proteinExistence type="predicted"/>
<gene>
    <name evidence="2" type="ORF">X777_16063</name>
</gene>
<dbReference type="AlphaFoldDB" id="A0A026WVZ1"/>
<name>A0A026WVZ1_OOCBI</name>
<evidence type="ECO:0000313" key="2">
    <source>
        <dbReference type="EMBL" id="EZA59861.1"/>
    </source>
</evidence>
<feature type="compositionally biased region" description="Basic residues" evidence="1">
    <location>
        <begin position="17"/>
        <end position="28"/>
    </location>
</feature>
<feature type="compositionally biased region" description="Basic and acidic residues" evidence="1">
    <location>
        <begin position="29"/>
        <end position="43"/>
    </location>
</feature>
<keyword evidence="3" id="KW-1185">Reference proteome</keyword>
<evidence type="ECO:0000256" key="1">
    <source>
        <dbReference type="SAM" id="MobiDB-lite"/>
    </source>
</evidence>
<sequence>MPENQRRTDSVRDTEKKKRQNAGGRKRKTESMGRKGKERRGQWKETACTHACRHACALSFGQVARPWRLTADSS</sequence>